<dbReference type="SUPFAM" id="SSF110836">
    <property type="entry name" value="Hypothetical protein SAV1430"/>
    <property type="match status" value="2"/>
</dbReference>
<sequence length="300" mass="34013">MKTYTLTIKETNQPTILKFEANHFLTNHQSFEFNNIDEAKASPLAQQLFYLPFVKKVYIASNFIAIERYNIVEWSDVQDEVCEEIQTYLNDGGPVVEETSATKKVPVTVYAESTPNPSAMKFVANKKLVTAAYEFTSIDDAKHSPLASELFHFPFVKNVFFDENFVSITKYEMADWNDITLELREFIRSYVEQGKSIINEDAAVVLQKTTEQQDQQFEALDDISKEVVNILEEYVKPAVASDGGNIQFKSYDPESKTVQVILQGACSGCPSSTFTLKNGIENMLKEMLKDKVHYVEAING</sequence>
<feature type="domain" description="Scaffold protein Nfu/NifU N-terminal" evidence="2">
    <location>
        <begin position="109"/>
        <end position="194"/>
    </location>
</feature>
<proteinExistence type="inferred from homology"/>
<dbReference type="PANTHER" id="PTHR11178">
    <property type="entry name" value="IRON-SULFUR CLUSTER SCAFFOLD PROTEIN NFU-RELATED"/>
    <property type="match status" value="1"/>
</dbReference>
<dbReference type="InterPro" id="IPR014824">
    <property type="entry name" value="Nfu/NifU_N"/>
</dbReference>
<protein>
    <submittedName>
        <fullName evidence="3">NifU family protein</fullName>
    </submittedName>
</protein>
<dbReference type="Pfam" id="PF01106">
    <property type="entry name" value="NifU"/>
    <property type="match status" value="1"/>
</dbReference>
<reference evidence="4" key="1">
    <citation type="journal article" date="2019" name="Int. J. Syst. Evol. Microbiol.">
        <title>The Global Catalogue of Microorganisms (GCM) 10K type strain sequencing project: providing services to taxonomists for standard genome sequencing and annotation.</title>
        <authorList>
            <consortium name="The Broad Institute Genomics Platform"/>
            <consortium name="The Broad Institute Genome Sequencing Center for Infectious Disease"/>
            <person name="Wu L."/>
            <person name="Ma J."/>
        </authorList>
    </citation>
    <scope>NUCLEOTIDE SEQUENCE [LARGE SCALE GENOMIC DNA]</scope>
    <source>
        <strain evidence="4">CCUG 63682</strain>
    </source>
</reference>
<evidence type="ECO:0000313" key="4">
    <source>
        <dbReference type="Proteomes" id="UP001595953"/>
    </source>
</evidence>
<name>A0ABV9N6D5_9FLAO</name>
<comment type="similarity">
    <text evidence="1">Belongs to the NifU family.</text>
</comment>
<organism evidence="3 4">
    <name type="scientific">Geojedonia litorea</name>
    <dbReference type="NCBI Taxonomy" id="1268269"/>
    <lineage>
        <taxon>Bacteria</taxon>
        <taxon>Pseudomonadati</taxon>
        <taxon>Bacteroidota</taxon>
        <taxon>Flavobacteriia</taxon>
        <taxon>Flavobacteriales</taxon>
        <taxon>Flavobacteriaceae</taxon>
        <taxon>Geojedonia</taxon>
    </lineage>
</organism>
<accession>A0ABV9N6D5</accession>
<evidence type="ECO:0000259" key="2">
    <source>
        <dbReference type="SMART" id="SM00932"/>
    </source>
</evidence>
<comment type="caution">
    <text evidence="3">The sequence shown here is derived from an EMBL/GenBank/DDBJ whole genome shotgun (WGS) entry which is preliminary data.</text>
</comment>
<dbReference type="SMART" id="SM00932">
    <property type="entry name" value="Nfu_N"/>
    <property type="match status" value="2"/>
</dbReference>
<dbReference type="SUPFAM" id="SSF117916">
    <property type="entry name" value="Fe-S cluster assembly (FSCA) domain-like"/>
    <property type="match status" value="1"/>
</dbReference>
<evidence type="ECO:0000313" key="3">
    <source>
        <dbReference type="EMBL" id="MFC4722495.1"/>
    </source>
</evidence>
<dbReference type="InterPro" id="IPR034904">
    <property type="entry name" value="FSCA_dom_sf"/>
</dbReference>
<keyword evidence="4" id="KW-1185">Reference proteome</keyword>
<dbReference type="RefSeq" id="WP_387963049.1">
    <property type="nucleotide sequence ID" value="NZ_JBHSGP010000014.1"/>
</dbReference>
<dbReference type="InterPro" id="IPR036498">
    <property type="entry name" value="Nfu/NifU_N_sf"/>
</dbReference>
<dbReference type="PANTHER" id="PTHR11178:SF1">
    <property type="entry name" value="NFU1 IRON-SULFUR CLUSTER SCAFFOLD HOMOLOG, MITOCHONDRIAL"/>
    <property type="match status" value="1"/>
</dbReference>
<evidence type="ECO:0000256" key="1">
    <source>
        <dbReference type="ARBA" id="ARBA00006420"/>
    </source>
</evidence>
<dbReference type="Gene3D" id="3.30.300.130">
    <property type="entry name" value="Fe-S cluster assembly (FSCA)"/>
    <property type="match status" value="1"/>
</dbReference>
<gene>
    <name evidence="3" type="ORF">ACFO5O_09190</name>
</gene>
<dbReference type="Proteomes" id="UP001595953">
    <property type="component" value="Unassembled WGS sequence"/>
</dbReference>
<dbReference type="InterPro" id="IPR001075">
    <property type="entry name" value="NIF_FeS_clus_asmbl_NifU_C"/>
</dbReference>
<dbReference type="Gene3D" id="3.30.1370.70">
    <property type="entry name" value="Scaffold protein Nfu/NifU, N-terminal domain"/>
    <property type="match status" value="2"/>
</dbReference>
<dbReference type="Pfam" id="PF08712">
    <property type="entry name" value="Nfu_N"/>
    <property type="match status" value="2"/>
</dbReference>
<feature type="domain" description="Scaffold protein Nfu/NifU N-terminal" evidence="2">
    <location>
        <begin position="6"/>
        <end position="92"/>
    </location>
</feature>
<dbReference type="EMBL" id="JBHSGP010000014">
    <property type="protein sequence ID" value="MFC4722495.1"/>
    <property type="molecule type" value="Genomic_DNA"/>
</dbReference>